<evidence type="ECO:0000313" key="1">
    <source>
        <dbReference type="EMBL" id="KAF7113332.1"/>
    </source>
</evidence>
<gene>
    <name evidence="1" type="ORF">RHSIM_RhsimUnG0137000</name>
</gene>
<dbReference type="Proteomes" id="UP000626092">
    <property type="component" value="Unassembled WGS sequence"/>
</dbReference>
<sequence length="449" mass="50613">MIFPLPLEQQVTLSGIEHFPANFFSKNSNFLHWYIPTVSIQVLLPAHAVEEIHVLDDKEFQLKTLNDSEAYHLAAIVFHRPLTLLSSIALAAAALVSTKSFGVINQGINLEAYGRVYPIRAVEEQVVVNNLIGGICKCKCKGRDSLITKNRVFDKDDVWANEKIAEDNHLVDVESLQRGFEGGCDQDDHKPCSTSQFLDPISTFYLLINKAHATLSDLTSTTELAKMAHILDFAWTKLKEAFCWCISKTKKFFDKFTKETENSTNHAEKFPDNFSREFKESLLKSKTVINTVIKRVTSTTSTPMSSFFCSAQKLNLGLLETSVSSVVEKLKNHLAYLKKFMNLTSEAANKIGQRFSIDICYDDEKLQALIGLAVEIVGLVRSVKLKAERSIPSVHFKTKFFQNLPEDTENSMNQAKKLSDNFSQKFSEPFLKSKPMIDTIIEQVTSIPH</sequence>
<reference evidence="1" key="1">
    <citation type="submission" date="2019-11" db="EMBL/GenBank/DDBJ databases">
        <authorList>
            <person name="Liu Y."/>
            <person name="Hou J."/>
            <person name="Li T.-Q."/>
            <person name="Guan C.-H."/>
            <person name="Wu X."/>
            <person name="Wu H.-Z."/>
            <person name="Ling F."/>
            <person name="Zhang R."/>
            <person name="Shi X.-G."/>
            <person name="Ren J.-P."/>
            <person name="Chen E.-F."/>
            <person name="Sun J.-M."/>
        </authorList>
    </citation>
    <scope>NUCLEOTIDE SEQUENCE</scope>
    <source>
        <strain evidence="1">Adult_tree_wgs_1</strain>
        <tissue evidence="1">Leaves</tissue>
    </source>
</reference>
<proteinExistence type="predicted"/>
<dbReference type="AlphaFoldDB" id="A0A834FV51"/>
<dbReference type="EMBL" id="WJXA01000299">
    <property type="protein sequence ID" value="KAF7113332.1"/>
    <property type="molecule type" value="Genomic_DNA"/>
</dbReference>
<comment type="caution">
    <text evidence="1">The sequence shown here is derived from an EMBL/GenBank/DDBJ whole genome shotgun (WGS) entry which is preliminary data.</text>
</comment>
<accession>A0A834FV51</accession>
<name>A0A834FV51_RHOSS</name>
<protein>
    <submittedName>
        <fullName evidence="1">Uncharacterized protein</fullName>
    </submittedName>
</protein>
<keyword evidence="2" id="KW-1185">Reference proteome</keyword>
<evidence type="ECO:0000313" key="2">
    <source>
        <dbReference type="Proteomes" id="UP000626092"/>
    </source>
</evidence>
<organism evidence="1 2">
    <name type="scientific">Rhododendron simsii</name>
    <name type="common">Sims's rhododendron</name>
    <dbReference type="NCBI Taxonomy" id="118357"/>
    <lineage>
        <taxon>Eukaryota</taxon>
        <taxon>Viridiplantae</taxon>
        <taxon>Streptophyta</taxon>
        <taxon>Embryophyta</taxon>
        <taxon>Tracheophyta</taxon>
        <taxon>Spermatophyta</taxon>
        <taxon>Magnoliopsida</taxon>
        <taxon>eudicotyledons</taxon>
        <taxon>Gunneridae</taxon>
        <taxon>Pentapetalae</taxon>
        <taxon>asterids</taxon>
        <taxon>Ericales</taxon>
        <taxon>Ericaceae</taxon>
        <taxon>Ericoideae</taxon>
        <taxon>Rhodoreae</taxon>
        <taxon>Rhododendron</taxon>
    </lineage>
</organism>